<keyword evidence="1" id="KW-0472">Membrane</keyword>
<dbReference type="EMBL" id="QUBG01000007">
    <property type="protein sequence ID" value="TPR43094.1"/>
    <property type="molecule type" value="Genomic_DNA"/>
</dbReference>
<accession>A0A9Q8ILN9</accession>
<dbReference type="Proteomes" id="UP000784700">
    <property type="component" value="Unassembled WGS sequence"/>
</dbReference>
<keyword evidence="1" id="KW-1133">Transmembrane helix</keyword>
<protein>
    <submittedName>
        <fullName evidence="2">Uncharacterized protein</fullName>
    </submittedName>
</protein>
<feature type="transmembrane region" description="Helical" evidence="1">
    <location>
        <begin position="6"/>
        <end position="24"/>
    </location>
</feature>
<evidence type="ECO:0000313" key="3">
    <source>
        <dbReference type="Proteomes" id="UP000784700"/>
    </source>
</evidence>
<evidence type="ECO:0000313" key="2">
    <source>
        <dbReference type="EMBL" id="TPR43094.1"/>
    </source>
</evidence>
<feature type="transmembrane region" description="Helical" evidence="1">
    <location>
        <begin position="120"/>
        <end position="139"/>
    </location>
</feature>
<feature type="transmembrane region" description="Helical" evidence="1">
    <location>
        <begin position="94"/>
        <end position="114"/>
    </location>
</feature>
<proteinExistence type="predicted"/>
<evidence type="ECO:0000256" key="1">
    <source>
        <dbReference type="SAM" id="Phobius"/>
    </source>
</evidence>
<organism evidence="2 3">
    <name type="scientific">Apilactobacillus micheneri</name>
    <dbReference type="NCBI Taxonomy" id="1899430"/>
    <lineage>
        <taxon>Bacteria</taxon>
        <taxon>Bacillati</taxon>
        <taxon>Bacillota</taxon>
        <taxon>Bacilli</taxon>
        <taxon>Lactobacillales</taxon>
        <taxon>Lactobacillaceae</taxon>
        <taxon>Apilactobacillus</taxon>
    </lineage>
</organism>
<keyword evidence="1" id="KW-0812">Transmembrane</keyword>
<comment type="caution">
    <text evidence="2">The sequence shown here is derived from an EMBL/GenBank/DDBJ whole genome shotgun (WGS) entry which is preliminary data.</text>
</comment>
<dbReference type="AlphaFoldDB" id="A0A9Q8ILN9"/>
<sequence length="163" mass="18621">MIYAIISFIAGYIMFVFCLFQGVLDMSAQINEIHKAENSSKKFKAIRTGLWMIPPLKIMLERNRLRNIVKSSGNSKADAERFKRFYDISNQSTAWAYISFACMLDAIVSIKTVFDAFGWHLTLPLFSFLSLIVIIAGYAQVMYRASDDREEKLGAKINRLGKQ</sequence>
<dbReference type="RefSeq" id="WP_140934664.1">
    <property type="nucleotide sequence ID" value="NZ_QUBF01000007.1"/>
</dbReference>
<gene>
    <name evidence="2" type="ORF">DY130_06315</name>
</gene>
<name>A0A9Q8ILN9_9LACO</name>
<reference evidence="2" key="1">
    <citation type="submission" date="2018-08" db="EMBL/GenBank/DDBJ databases">
        <title>Comparative genomics of wild bee and flower associated Lactobacillus reveals potential adaptation to the bee host.</title>
        <authorList>
            <person name="Vuong H.Q."/>
            <person name="Mcfrederick Q.S."/>
        </authorList>
    </citation>
    <scope>NUCLEOTIDE SEQUENCE</scope>
    <source>
        <strain evidence="2">HV_63</strain>
    </source>
</reference>